<dbReference type="EMBL" id="JACRIW010000121">
    <property type="protein sequence ID" value="MBI5171179.1"/>
    <property type="molecule type" value="Genomic_DNA"/>
</dbReference>
<dbReference type="AlphaFoldDB" id="A0A933WCD9"/>
<dbReference type="Gene3D" id="2.40.160.50">
    <property type="entry name" value="membrane protein fhac: a member of the omp85/tpsb transporter family"/>
    <property type="match status" value="1"/>
</dbReference>
<name>A0A933WCD9_UNCEI</name>
<protein>
    <recommendedName>
        <fullName evidence="4">Bacterial surface antigen (D15) domain-containing protein</fullName>
    </recommendedName>
</protein>
<evidence type="ECO:0000256" key="1">
    <source>
        <dbReference type="SAM" id="SignalP"/>
    </source>
</evidence>
<gene>
    <name evidence="2" type="ORF">HZA61_16955</name>
</gene>
<dbReference type="Proteomes" id="UP000696931">
    <property type="component" value="Unassembled WGS sequence"/>
</dbReference>
<evidence type="ECO:0000313" key="2">
    <source>
        <dbReference type="EMBL" id="MBI5171179.1"/>
    </source>
</evidence>
<sequence length="546" mass="59407">MKRVHRWAAALSGAVALAVSVASPASAQAAAEAVPDSAVLEGRIVRSITVHSGDIFDPLPEGRLRGAYALANRLHVHTRPSTVRAALVVRVGDRWSDALRHESERRLRSLEFLEPDSIAAVADGDSVDLFVVTHDHWTTSPEFSLESGGGQQFGSFSFTERNFLGLGTSLSVARRHDPIGISSFGSIEDRSVFGTRMRTRLIAGTGAGGQTREGLLELPFWADAAPRAWSVKAVRNVSESVLFDDLVEVATVPRRQETVDLSWGLGRRTSDGFIQRLVVSFYALDLHLGPTRMEAGAPLAFAGGDEFLRVRRFAAEVKRWRPQYIERRGVEQIDRIEDFDVGHSWAVTIGFSPHVLGSTQDEGYARLRVHAGADAGRAGFGLFDLATDTRLHDGPLGSFGQLDTRWVVTRGTRSALVGAVEGVAGTRMDRDFQLTVGGLNGLRAFPVRELSGTQYWRGNLEWRGVAKREVLELVSLGGAVFWDTARAWGPGSSDEGWHHDAGLGLRLSLPHSSLNAVARFDVSWPIVPDVDGRRGPAFSFGSGQAF</sequence>
<accession>A0A933WCD9</accession>
<evidence type="ECO:0008006" key="4">
    <source>
        <dbReference type="Google" id="ProtNLM"/>
    </source>
</evidence>
<evidence type="ECO:0000313" key="3">
    <source>
        <dbReference type="Proteomes" id="UP000696931"/>
    </source>
</evidence>
<keyword evidence="1" id="KW-0732">Signal</keyword>
<organism evidence="2 3">
    <name type="scientific">Eiseniibacteriota bacterium</name>
    <dbReference type="NCBI Taxonomy" id="2212470"/>
    <lineage>
        <taxon>Bacteria</taxon>
        <taxon>Candidatus Eiseniibacteriota</taxon>
    </lineage>
</organism>
<feature type="signal peptide" evidence="1">
    <location>
        <begin position="1"/>
        <end position="29"/>
    </location>
</feature>
<comment type="caution">
    <text evidence="2">The sequence shown here is derived from an EMBL/GenBank/DDBJ whole genome shotgun (WGS) entry which is preliminary data.</text>
</comment>
<reference evidence="2" key="1">
    <citation type="submission" date="2020-07" db="EMBL/GenBank/DDBJ databases">
        <title>Huge and variable diversity of episymbiotic CPR bacteria and DPANN archaea in groundwater ecosystems.</title>
        <authorList>
            <person name="He C.Y."/>
            <person name="Keren R."/>
            <person name="Whittaker M."/>
            <person name="Farag I.F."/>
            <person name="Doudna J."/>
            <person name="Cate J.H.D."/>
            <person name="Banfield J.F."/>
        </authorList>
    </citation>
    <scope>NUCLEOTIDE SEQUENCE</scope>
    <source>
        <strain evidence="2">NC_groundwater_1813_Pr3_B-0.1um_71_17</strain>
    </source>
</reference>
<feature type="chain" id="PRO_5038131118" description="Bacterial surface antigen (D15) domain-containing protein" evidence="1">
    <location>
        <begin position="30"/>
        <end position="546"/>
    </location>
</feature>
<proteinExistence type="predicted"/>